<evidence type="ECO:0000313" key="2">
    <source>
        <dbReference type="Proteomes" id="UP000095606"/>
    </source>
</evidence>
<name>A0A174U598_9BACE</name>
<dbReference type="AlphaFoldDB" id="A0A174U598"/>
<dbReference type="Proteomes" id="UP000095606">
    <property type="component" value="Unassembled WGS sequence"/>
</dbReference>
<proteinExistence type="predicted"/>
<reference evidence="1 2" key="1">
    <citation type="submission" date="2015-09" db="EMBL/GenBank/DDBJ databases">
        <authorList>
            <consortium name="Pathogen Informatics"/>
        </authorList>
    </citation>
    <scope>NUCLEOTIDE SEQUENCE [LARGE SCALE GENOMIC DNA]</scope>
    <source>
        <strain evidence="1 2">2789STDY5834846</strain>
    </source>
</reference>
<sequence>MFLLFSEEKLHFSYNTVCIMPLHHISKHDLLLVNYCAATAKKDKNNQAVAEQYYIGCTSATE</sequence>
<accession>A0A174U598</accession>
<organism evidence="1 2">
    <name type="scientific">Bacteroides faecis</name>
    <dbReference type="NCBI Taxonomy" id="674529"/>
    <lineage>
        <taxon>Bacteria</taxon>
        <taxon>Pseudomonadati</taxon>
        <taxon>Bacteroidota</taxon>
        <taxon>Bacteroidia</taxon>
        <taxon>Bacteroidales</taxon>
        <taxon>Bacteroidaceae</taxon>
        <taxon>Bacteroides</taxon>
    </lineage>
</organism>
<evidence type="ECO:0000313" key="1">
    <source>
        <dbReference type="EMBL" id="CUQ14830.1"/>
    </source>
</evidence>
<dbReference type="EMBL" id="CZAE01000027">
    <property type="protein sequence ID" value="CUQ14830.1"/>
    <property type="molecule type" value="Genomic_DNA"/>
</dbReference>
<protein>
    <submittedName>
        <fullName evidence="1">Uncharacterized protein</fullName>
    </submittedName>
</protein>
<gene>
    <name evidence="1" type="ORF">ERS852461_04368</name>
</gene>